<feature type="compositionally biased region" description="Polar residues" evidence="1">
    <location>
        <begin position="208"/>
        <end position="221"/>
    </location>
</feature>
<feature type="compositionally biased region" description="Acidic residues" evidence="1">
    <location>
        <begin position="356"/>
        <end position="376"/>
    </location>
</feature>
<evidence type="ECO:0000313" key="3">
    <source>
        <dbReference type="Proteomes" id="UP000887563"/>
    </source>
</evidence>
<feature type="compositionally biased region" description="Acidic residues" evidence="1">
    <location>
        <begin position="315"/>
        <end position="339"/>
    </location>
</feature>
<dbReference type="AlphaFoldDB" id="A0A914M923"/>
<evidence type="ECO:0000256" key="1">
    <source>
        <dbReference type="SAM" id="MobiDB-lite"/>
    </source>
</evidence>
<accession>A0A914M923</accession>
<keyword evidence="2" id="KW-0732">Signal</keyword>
<evidence type="ECO:0000256" key="2">
    <source>
        <dbReference type="SAM" id="SignalP"/>
    </source>
</evidence>
<reference evidence="4" key="1">
    <citation type="submission" date="2022-11" db="UniProtKB">
        <authorList>
            <consortium name="WormBaseParasite"/>
        </authorList>
    </citation>
    <scope>IDENTIFICATION</scope>
</reference>
<feature type="compositionally biased region" description="Basic and acidic residues" evidence="1">
    <location>
        <begin position="297"/>
        <end position="307"/>
    </location>
</feature>
<organism evidence="3 4">
    <name type="scientific">Meloidogyne incognita</name>
    <name type="common">Southern root-knot nematode worm</name>
    <name type="synonym">Oxyuris incognita</name>
    <dbReference type="NCBI Taxonomy" id="6306"/>
    <lineage>
        <taxon>Eukaryota</taxon>
        <taxon>Metazoa</taxon>
        <taxon>Ecdysozoa</taxon>
        <taxon>Nematoda</taxon>
        <taxon>Chromadorea</taxon>
        <taxon>Rhabditida</taxon>
        <taxon>Tylenchina</taxon>
        <taxon>Tylenchomorpha</taxon>
        <taxon>Tylenchoidea</taxon>
        <taxon>Meloidogynidae</taxon>
        <taxon>Meloidogyninae</taxon>
        <taxon>Meloidogyne</taxon>
        <taxon>Meloidogyne incognita group</taxon>
    </lineage>
</organism>
<dbReference type="WBParaSite" id="Minc3s01331g22845">
    <property type="protein sequence ID" value="Minc3s01331g22845"/>
    <property type="gene ID" value="Minc3s01331g22845"/>
</dbReference>
<evidence type="ECO:0000313" key="4">
    <source>
        <dbReference type="WBParaSite" id="Minc3s01331g22845"/>
    </source>
</evidence>
<feature type="region of interest" description="Disordered" evidence="1">
    <location>
        <begin position="500"/>
        <end position="519"/>
    </location>
</feature>
<dbReference type="Proteomes" id="UP000887563">
    <property type="component" value="Unplaced"/>
</dbReference>
<sequence length="630" mass="73443">MFGRRILILLHFLILPFCFASEEKHLAKHLFSDEEIQEDVKAVDLVIQAPWVEQNTLGVQRMETKRESNRLTDAQKALFDRHWELETIQLEKPEAPKQVDLELLAEALDIVVEMNPDEKEVVIRMDKLNEWAKEEKDANKNKKELDLNLTKSIEEEKKEAKGENITLSQLLKLDMKENKEEEESKGEEKGKEEEKQCSEQDKQKFLLNKSTESPIQQQNRTETIFENINGISGNWWHFAENKQPMEVKTNENKEDEDKPLVIFVGENKDVGEDEENEKKEERLQESNENEVFAQIQKGKELRAERPSEMVVVDMNSDEDNSDVESSEEDKIEAEIEEKEEPMMEIVEIVDLTKVNDDEDNDDDEEDDNSSTSEEEIKEEKSTGIFSVLTNLLFGGGRFKREAFPFPTIPNSTKIVEQSDVNSGDNIEKIKIIKSFSGRVKLGDKNVEFSGSKLEITKDLGMEEEKNEEEKRQEFLKEIFDNDKKIEDVKEDDNKFVEKKEDLTSDEKKMEEENEKTKNVGEKENIKLTEKAKIAKYLTEMLTKTSEDRPKRDEKIAYVWYCELQYWVAKFVEKEFSLKDNKNESGNVGKILDEMDVIVGELEYIRSIWGKILGKLAELTDFIGKEFKRRK</sequence>
<name>A0A914M923_MELIC</name>
<feature type="signal peptide" evidence="2">
    <location>
        <begin position="1"/>
        <end position="20"/>
    </location>
</feature>
<feature type="region of interest" description="Disordered" evidence="1">
    <location>
        <begin position="172"/>
        <end position="221"/>
    </location>
</feature>
<proteinExistence type="predicted"/>
<protein>
    <submittedName>
        <fullName evidence="4">Uncharacterized protein</fullName>
    </submittedName>
</protein>
<feature type="region of interest" description="Disordered" evidence="1">
    <location>
        <begin position="248"/>
        <end position="381"/>
    </location>
</feature>
<feature type="chain" id="PRO_5036826469" evidence="2">
    <location>
        <begin position="21"/>
        <end position="630"/>
    </location>
</feature>
<feature type="compositionally biased region" description="Basic and acidic residues" evidence="1">
    <location>
        <begin position="266"/>
        <end position="285"/>
    </location>
</feature>
<keyword evidence="3" id="KW-1185">Reference proteome</keyword>
<feature type="compositionally biased region" description="Basic and acidic residues" evidence="1">
    <location>
        <begin position="248"/>
        <end position="259"/>
    </location>
</feature>
<feature type="compositionally biased region" description="Basic and acidic residues" evidence="1">
    <location>
        <begin position="186"/>
        <end position="204"/>
    </location>
</feature>